<dbReference type="InterPro" id="IPR042178">
    <property type="entry name" value="Serpin_sf_1"/>
</dbReference>
<dbReference type="SUPFAM" id="SSF56574">
    <property type="entry name" value="Serpins"/>
    <property type="match status" value="1"/>
</dbReference>
<evidence type="ECO:0000256" key="2">
    <source>
        <dbReference type="ARBA" id="ARBA00009500"/>
    </source>
</evidence>
<dbReference type="PANTHER" id="PTHR11461">
    <property type="entry name" value="SERINE PROTEASE INHIBITOR, SERPIN"/>
    <property type="match status" value="1"/>
</dbReference>
<dbReference type="InterPro" id="IPR023796">
    <property type="entry name" value="Serpin_dom"/>
</dbReference>
<reference evidence="11" key="1">
    <citation type="submission" date="2019-04" db="EMBL/GenBank/DDBJ databases">
        <title>An insight into the mialome of Ixodes scapularis.</title>
        <authorList>
            <person name="Ribeiro J.M."/>
            <person name="Mather T.N."/>
            <person name="Karim S."/>
        </authorList>
    </citation>
    <scope>NUCLEOTIDE SEQUENCE</scope>
</reference>
<organism evidence="11">
    <name type="scientific">Ixodes scapularis</name>
    <name type="common">Black-legged tick</name>
    <name type="synonym">Deer tick</name>
    <dbReference type="NCBI Taxonomy" id="6945"/>
    <lineage>
        <taxon>Eukaryota</taxon>
        <taxon>Metazoa</taxon>
        <taxon>Ecdysozoa</taxon>
        <taxon>Arthropoda</taxon>
        <taxon>Chelicerata</taxon>
        <taxon>Arachnida</taxon>
        <taxon>Acari</taxon>
        <taxon>Parasitiformes</taxon>
        <taxon>Ixodida</taxon>
        <taxon>Ixodoidea</taxon>
        <taxon>Ixodidae</taxon>
        <taxon>Ixodinae</taxon>
        <taxon>Ixodes</taxon>
    </lineage>
</organism>
<keyword evidence="3" id="KW-0964">Secreted</keyword>
<dbReference type="InterPro" id="IPR000215">
    <property type="entry name" value="Serpin_fam"/>
</dbReference>
<dbReference type="OrthoDB" id="6416968at2759"/>
<evidence type="ECO:0000256" key="8">
    <source>
        <dbReference type="RuleBase" id="RU000411"/>
    </source>
</evidence>
<dbReference type="Pfam" id="PF00079">
    <property type="entry name" value="Serpin"/>
    <property type="match status" value="1"/>
</dbReference>
<protein>
    <submittedName>
        <fullName evidence="11">Putative serine proteinase inhibitor serpin-3</fullName>
    </submittedName>
</protein>
<dbReference type="FunFam" id="3.30.497.10:FF:000031">
    <property type="entry name" value="Putative salivary serpin"/>
    <property type="match status" value="2"/>
</dbReference>
<dbReference type="InterPro" id="IPR023795">
    <property type="entry name" value="Serpin_CS"/>
</dbReference>
<comment type="subcellular location">
    <subcellularLocation>
        <location evidence="1">Secreted</location>
    </subcellularLocation>
</comment>
<evidence type="ECO:0000313" key="11">
    <source>
        <dbReference type="EMBL" id="MOY37215.1"/>
    </source>
</evidence>
<dbReference type="CDD" id="cd19577">
    <property type="entry name" value="serpinJ_IRS-2-like"/>
    <property type="match status" value="1"/>
</dbReference>
<keyword evidence="7" id="KW-0325">Glycoprotein</keyword>
<keyword evidence="6" id="KW-0722">Serine protease inhibitor</keyword>
<dbReference type="GO" id="GO:0004867">
    <property type="term" value="F:serine-type endopeptidase inhibitor activity"/>
    <property type="evidence" value="ECO:0007669"/>
    <property type="project" value="UniProtKB-KW"/>
</dbReference>
<accession>A0A4D5RJA2</accession>
<evidence type="ECO:0000256" key="6">
    <source>
        <dbReference type="ARBA" id="ARBA00022900"/>
    </source>
</evidence>
<feature type="chain" id="PRO_5020036430" evidence="9">
    <location>
        <begin position="19"/>
        <end position="400"/>
    </location>
</feature>
<sequence length="400" mass="44203">MFAPTALFFLMAVASCYSQSDEQNLAKANNQFSVSLLKQLIAEKPDDNIFFSPTSISTALAMIYAGAAGSSEEELSTVLGQAEFGLTDRDAVLAAYKKLLAGTNSEKVTLDIANSVLIQKRLPVLDSFKKALTESFGAELRSADFANDGQKVQSEVNKWVSQKTRGKIPSIVDDGFPMNTVMLLLNAVYFNGTWHNQFPQKNTVPRPFFNRGSEEVHVKTMALKGPIRHTRLDDLKAQAVELPYQGEEYSMVIVLPNAKMGLSQLREGLTVSMLQKITNQMSAKTVSLTLPKFELQTNYDLIPTLKQMGLKSVFDEKSDFSGITGDKSLYVSGVRHKAMVEVNEKGTVAAAVTSISMAARTSQIRPKIVNFHVDHPFLFYIRNRATGRLLFMGEVHQLQA</sequence>
<evidence type="ECO:0000256" key="1">
    <source>
        <dbReference type="ARBA" id="ARBA00004613"/>
    </source>
</evidence>
<dbReference type="Gene3D" id="3.30.497.10">
    <property type="entry name" value="Antithrombin, subunit I, domain 2"/>
    <property type="match status" value="1"/>
</dbReference>
<evidence type="ECO:0000259" key="10">
    <source>
        <dbReference type="SMART" id="SM00093"/>
    </source>
</evidence>
<evidence type="ECO:0000256" key="5">
    <source>
        <dbReference type="ARBA" id="ARBA00022729"/>
    </source>
</evidence>
<name>A0A4D5RJA2_IXOSC</name>
<keyword evidence="4" id="KW-0646">Protease inhibitor</keyword>
<dbReference type="InterPro" id="IPR036186">
    <property type="entry name" value="Serpin_sf"/>
</dbReference>
<feature type="signal peptide" evidence="9">
    <location>
        <begin position="1"/>
        <end position="18"/>
    </location>
</feature>
<evidence type="ECO:0000256" key="3">
    <source>
        <dbReference type="ARBA" id="ARBA00022525"/>
    </source>
</evidence>
<evidence type="ECO:0000256" key="4">
    <source>
        <dbReference type="ARBA" id="ARBA00022690"/>
    </source>
</evidence>
<dbReference type="VEuPathDB" id="VectorBase:ISCP_013753"/>
<dbReference type="AlphaFoldDB" id="A0A4D5RJA2"/>
<dbReference type="GO" id="GO:0005615">
    <property type="term" value="C:extracellular space"/>
    <property type="evidence" value="ECO:0007669"/>
    <property type="project" value="InterPro"/>
</dbReference>
<evidence type="ECO:0000256" key="9">
    <source>
        <dbReference type="SAM" id="SignalP"/>
    </source>
</evidence>
<dbReference type="EMBL" id="GHJT01003244">
    <property type="protein sequence ID" value="MOY37215.1"/>
    <property type="molecule type" value="Transcribed_RNA"/>
</dbReference>
<dbReference type="SMART" id="SM00093">
    <property type="entry name" value="SERPIN"/>
    <property type="match status" value="1"/>
</dbReference>
<dbReference type="PROSITE" id="PS00284">
    <property type="entry name" value="SERPIN"/>
    <property type="match status" value="1"/>
</dbReference>
<evidence type="ECO:0000256" key="7">
    <source>
        <dbReference type="ARBA" id="ARBA00023180"/>
    </source>
</evidence>
<dbReference type="VEuPathDB" id="VectorBase:ISCI015204"/>
<dbReference type="PANTHER" id="PTHR11461:SF211">
    <property type="entry name" value="GH10112P-RELATED"/>
    <property type="match status" value="1"/>
</dbReference>
<keyword evidence="5 9" id="KW-0732">Signal</keyword>
<dbReference type="Gene3D" id="2.30.39.10">
    <property type="entry name" value="Alpha-1-antitrypsin, domain 1"/>
    <property type="match status" value="1"/>
</dbReference>
<dbReference type="VEuPathDB" id="VectorBase:ISCW015204"/>
<comment type="similarity">
    <text evidence="2 8">Belongs to the serpin family.</text>
</comment>
<dbReference type="InterPro" id="IPR042185">
    <property type="entry name" value="Serpin_sf_2"/>
</dbReference>
<feature type="domain" description="Serpin" evidence="10">
    <location>
        <begin position="34"/>
        <end position="398"/>
    </location>
</feature>
<proteinExistence type="inferred from homology"/>